<dbReference type="Gene3D" id="3.40.50.1000">
    <property type="entry name" value="HAD superfamily/HAD-like"/>
    <property type="match status" value="1"/>
</dbReference>
<evidence type="ECO:0000256" key="2">
    <source>
        <dbReference type="ARBA" id="ARBA00006024"/>
    </source>
</evidence>
<dbReference type="PANTHER" id="PTHR43520">
    <property type="entry name" value="ATP7, ISOFORM B"/>
    <property type="match status" value="1"/>
</dbReference>
<dbReference type="SFLD" id="SFLDG00002">
    <property type="entry name" value="C1.7:_P-type_atpase_like"/>
    <property type="match status" value="1"/>
</dbReference>
<dbReference type="SFLD" id="SFLDF00027">
    <property type="entry name" value="p-type_atpase"/>
    <property type="match status" value="1"/>
</dbReference>
<dbReference type="InterPro" id="IPR059000">
    <property type="entry name" value="ATPase_P-type_domA"/>
</dbReference>
<dbReference type="CDD" id="cd02094">
    <property type="entry name" value="P-type_ATPase_Cu-like"/>
    <property type="match status" value="1"/>
</dbReference>
<dbReference type="InterPro" id="IPR006121">
    <property type="entry name" value="HMA_dom"/>
</dbReference>
<evidence type="ECO:0000256" key="11">
    <source>
        <dbReference type="ARBA" id="ARBA00022967"/>
    </source>
</evidence>
<evidence type="ECO:0000259" key="18">
    <source>
        <dbReference type="PROSITE" id="PS50846"/>
    </source>
</evidence>
<keyword evidence="13" id="KW-0186">Copper</keyword>
<dbReference type="NCBIfam" id="TIGR01494">
    <property type="entry name" value="ATPase_P-type"/>
    <property type="match status" value="1"/>
</dbReference>
<proteinExistence type="inferred from homology"/>
<reference evidence="19 20" key="1">
    <citation type="submission" date="2021-03" db="EMBL/GenBank/DDBJ databases">
        <title>Genomic Encyclopedia of Type Strains, Phase IV (KMG-IV): sequencing the most valuable type-strain genomes for metagenomic binning, comparative biology and taxonomic classification.</title>
        <authorList>
            <person name="Goeker M."/>
        </authorList>
    </citation>
    <scope>NUCLEOTIDE SEQUENCE [LARGE SCALE GENOMIC DNA]</scope>
    <source>
        <strain evidence="19 20">DSM 26048</strain>
    </source>
</reference>
<dbReference type="Proteomes" id="UP001519287">
    <property type="component" value="Unassembled WGS sequence"/>
</dbReference>
<evidence type="ECO:0000256" key="10">
    <source>
        <dbReference type="ARBA" id="ARBA00022840"/>
    </source>
</evidence>
<evidence type="ECO:0000256" key="14">
    <source>
        <dbReference type="ARBA" id="ARBA00023065"/>
    </source>
</evidence>
<dbReference type="PROSITE" id="PS50846">
    <property type="entry name" value="HMA_2"/>
    <property type="match status" value="1"/>
</dbReference>
<feature type="transmembrane region" description="Helical" evidence="17">
    <location>
        <begin position="379"/>
        <end position="404"/>
    </location>
</feature>
<name>A0ABS4IQ86_9BACL</name>
<evidence type="ECO:0000256" key="8">
    <source>
        <dbReference type="ARBA" id="ARBA00022741"/>
    </source>
</evidence>
<dbReference type="EMBL" id="JAGGLB010000003">
    <property type="protein sequence ID" value="MBP1989733.1"/>
    <property type="molecule type" value="Genomic_DNA"/>
</dbReference>
<dbReference type="Pfam" id="PF00122">
    <property type="entry name" value="E1-E2_ATPase"/>
    <property type="match status" value="1"/>
</dbReference>
<feature type="domain" description="HMA" evidence="18">
    <location>
        <begin position="8"/>
        <end position="74"/>
    </location>
</feature>
<dbReference type="PRINTS" id="PR00942">
    <property type="entry name" value="CUATPASEI"/>
</dbReference>
<dbReference type="PROSITE" id="PS01047">
    <property type="entry name" value="HMA_1"/>
    <property type="match status" value="1"/>
</dbReference>
<evidence type="ECO:0000256" key="17">
    <source>
        <dbReference type="RuleBase" id="RU362081"/>
    </source>
</evidence>
<protein>
    <recommendedName>
        <fullName evidence="3">P-type Cu(+) transporter</fullName>
        <ecNumber evidence="3">7.2.2.8</ecNumber>
    </recommendedName>
</protein>
<feature type="transmembrane region" description="Helical" evidence="17">
    <location>
        <begin position="194"/>
        <end position="213"/>
    </location>
</feature>
<evidence type="ECO:0000256" key="12">
    <source>
        <dbReference type="ARBA" id="ARBA00022989"/>
    </source>
</evidence>
<evidence type="ECO:0000256" key="1">
    <source>
        <dbReference type="ARBA" id="ARBA00004127"/>
    </source>
</evidence>
<organism evidence="19 20">
    <name type="scientific">Paenibacillus eucommiae</name>
    <dbReference type="NCBI Taxonomy" id="1355755"/>
    <lineage>
        <taxon>Bacteria</taxon>
        <taxon>Bacillati</taxon>
        <taxon>Bacillota</taxon>
        <taxon>Bacilli</taxon>
        <taxon>Bacillales</taxon>
        <taxon>Paenibacillaceae</taxon>
        <taxon>Paenibacillus</taxon>
    </lineage>
</organism>
<keyword evidence="10 17" id="KW-0067">ATP-binding</keyword>
<keyword evidence="8 17" id="KW-0547">Nucleotide-binding</keyword>
<dbReference type="SUPFAM" id="SSF81665">
    <property type="entry name" value="Calcium ATPase, transmembrane domain M"/>
    <property type="match status" value="1"/>
</dbReference>
<dbReference type="InterPro" id="IPR036412">
    <property type="entry name" value="HAD-like_sf"/>
</dbReference>
<evidence type="ECO:0000256" key="3">
    <source>
        <dbReference type="ARBA" id="ARBA00012517"/>
    </source>
</evidence>
<keyword evidence="20" id="KW-1185">Reference proteome</keyword>
<evidence type="ECO:0000313" key="19">
    <source>
        <dbReference type="EMBL" id="MBP1989733.1"/>
    </source>
</evidence>
<evidence type="ECO:0000256" key="5">
    <source>
        <dbReference type="ARBA" id="ARBA00022553"/>
    </source>
</evidence>
<dbReference type="InterPro" id="IPR001757">
    <property type="entry name" value="P_typ_ATPase"/>
</dbReference>
<dbReference type="SUPFAM" id="SSF56784">
    <property type="entry name" value="HAD-like"/>
    <property type="match status" value="1"/>
</dbReference>
<dbReference type="SUPFAM" id="SSF81653">
    <property type="entry name" value="Calcium ATPase, transduction domain A"/>
    <property type="match status" value="1"/>
</dbReference>
<dbReference type="InterPro" id="IPR027256">
    <property type="entry name" value="P-typ_ATPase_IB"/>
</dbReference>
<dbReference type="Pfam" id="PF00403">
    <property type="entry name" value="HMA"/>
    <property type="match status" value="1"/>
</dbReference>
<dbReference type="Gene3D" id="3.40.1110.10">
    <property type="entry name" value="Calcium-transporting ATPase, cytoplasmic domain N"/>
    <property type="match status" value="1"/>
</dbReference>
<evidence type="ECO:0000256" key="9">
    <source>
        <dbReference type="ARBA" id="ARBA00022796"/>
    </source>
</evidence>
<dbReference type="SUPFAM" id="SSF55008">
    <property type="entry name" value="HMA, heavy metal-associated domain"/>
    <property type="match status" value="1"/>
</dbReference>
<keyword evidence="5" id="KW-0597">Phosphoprotein</keyword>
<keyword evidence="9" id="KW-0187">Copper transport</keyword>
<comment type="similarity">
    <text evidence="2 17">Belongs to the cation transport ATPase (P-type) (TC 3.A.3) family. Type IB subfamily.</text>
</comment>
<dbReference type="InterPro" id="IPR044492">
    <property type="entry name" value="P_typ_ATPase_HD_dom"/>
</dbReference>
<keyword evidence="15 17" id="KW-0472">Membrane</keyword>
<keyword evidence="17" id="KW-1003">Cell membrane</keyword>
<dbReference type="InterPro" id="IPR017969">
    <property type="entry name" value="Heavy-metal-associated_CS"/>
</dbReference>
<feature type="transmembrane region" description="Helical" evidence="17">
    <location>
        <begin position="688"/>
        <end position="705"/>
    </location>
</feature>
<dbReference type="EC" id="7.2.2.8" evidence="3"/>
<dbReference type="PROSITE" id="PS00154">
    <property type="entry name" value="ATPASE_E1_E2"/>
    <property type="match status" value="1"/>
</dbReference>
<dbReference type="InterPro" id="IPR023214">
    <property type="entry name" value="HAD_sf"/>
</dbReference>
<comment type="catalytic activity">
    <reaction evidence="16">
        <text>Cu(+)(in) + ATP + H2O = Cu(+)(out) + ADP + phosphate + H(+)</text>
        <dbReference type="Rhea" id="RHEA:25792"/>
        <dbReference type="ChEBI" id="CHEBI:15377"/>
        <dbReference type="ChEBI" id="CHEBI:15378"/>
        <dbReference type="ChEBI" id="CHEBI:30616"/>
        <dbReference type="ChEBI" id="CHEBI:43474"/>
        <dbReference type="ChEBI" id="CHEBI:49552"/>
        <dbReference type="ChEBI" id="CHEBI:456216"/>
        <dbReference type="EC" id="7.2.2.8"/>
    </reaction>
</comment>
<feature type="transmembrane region" description="Helical" evidence="17">
    <location>
        <begin position="128"/>
        <end position="148"/>
    </location>
</feature>
<evidence type="ECO:0000256" key="13">
    <source>
        <dbReference type="ARBA" id="ARBA00023008"/>
    </source>
</evidence>
<dbReference type="NCBIfam" id="TIGR01525">
    <property type="entry name" value="ATPase-IB_hvy"/>
    <property type="match status" value="1"/>
</dbReference>
<dbReference type="NCBIfam" id="TIGR01512">
    <property type="entry name" value="ATPase-IB2_Cd"/>
    <property type="match status" value="1"/>
</dbReference>
<keyword evidence="14" id="KW-0406">Ion transport</keyword>
<gene>
    <name evidence="19" type="ORF">J2Z66_001331</name>
</gene>
<evidence type="ECO:0000256" key="4">
    <source>
        <dbReference type="ARBA" id="ARBA00022448"/>
    </source>
</evidence>
<feature type="transmembrane region" description="Helical" evidence="17">
    <location>
        <begin position="96"/>
        <end position="116"/>
    </location>
</feature>
<dbReference type="InterPro" id="IPR023298">
    <property type="entry name" value="ATPase_P-typ_TM_dom_sf"/>
</dbReference>
<feature type="transmembrane region" description="Helical" evidence="17">
    <location>
        <begin position="347"/>
        <end position="367"/>
    </location>
</feature>
<keyword evidence="12 17" id="KW-1133">Transmembrane helix</keyword>
<keyword evidence="7 17" id="KW-0479">Metal-binding</keyword>
<keyword evidence="6 17" id="KW-0812">Transmembrane</keyword>
<dbReference type="NCBIfam" id="TIGR01511">
    <property type="entry name" value="ATPase-IB1_Cu"/>
    <property type="match status" value="1"/>
</dbReference>
<feature type="transmembrane region" description="Helical" evidence="17">
    <location>
        <begin position="711"/>
        <end position="729"/>
    </location>
</feature>
<dbReference type="PRINTS" id="PR00119">
    <property type="entry name" value="CATATPASE"/>
</dbReference>
<evidence type="ECO:0000256" key="16">
    <source>
        <dbReference type="ARBA" id="ARBA00049289"/>
    </source>
</evidence>
<accession>A0ABS4IQ86</accession>
<dbReference type="InterPro" id="IPR036163">
    <property type="entry name" value="HMA_dom_sf"/>
</dbReference>
<evidence type="ECO:0000256" key="7">
    <source>
        <dbReference type="ARBA" id="ARBA00022723"/>
    </source>
</evidence>
<sequence>MKDGLVQEKLTLQITGMTCSACAHRIEKSVEKMSGIDSIFVNLALEKAYIRLVPEEADVRQVLDRVHQLGFRAAVSEQNESGISSSSTVQLFRNRFLLSALFTLPLLWPMLHHFTWTSFLWVPEWLQIPWVQLLLAIPVQFIWGWPFLDGAYRSLKNGYANMDVLVTLGTLSAFGYSHYLVFHPPAGFHHGHSPLYFETSAMIISVIWLGKWMEAKARNHVRQSTEGWGGLLPSTVRRVREDCEELLEPHQIRKGEEVLIRSGEIVPVDGIVLEGSALIDESALTGESHSLEKQAGTKVSAGTRIIQGTLKVKVEQTGGQTLLGHIIRSFEETQSAKPAIQTKADKAAAWFVPIIIGLAAITFLYWFKLRTLGDAGIALKAAISVIISACPCAIGLATPLSVFIGSRRAAELGISFRSGKALEALSRTDTILFDKTGTVTMGVPMVTDISARALPTLEFLRLIASAEKECEHPIAGALVREAGRRGIVLTQAEYWTELPGYGVEAKLEGKFLLIGSKRLLLSRNVKGIQSGDADQWEAQGKTVLYVAVDGEWAGSSAITDSLRPGTTAAIRSLKKKGIQLSLITGDSYKAAAYTAKLCGFEHFQAGVLPNEKMEHVLQLQQQQRKIAMVGDGMNDAPAMAAAHIGISVRNATTAAKEAADVLLNREDSKALVDAFQISSMTVTNIRQNLGFAFVYNALLIPSAMLGHVEPWAAGSAMTLSSLTVVLNALRLKRILRRKLG</sequence>
<dbReference type="InterPro" id="IPR008250">
    <property type="entry name" value="ATPase_P-typ_transduc_dom_A_sf"/>
</dbReference>
<evidence type="ECO:0000256" key="15">
    <source>
        <dbReference type="ARBA" id="ARBA00023136"/>
    </source>
</evidence>
<dbReference type="InterPro" id="IPR023299">
    <property type="entry name" value="ATPase_P-typ_cyto_dom_N"/>
</dbReference>
<comment type="caution">
    <text evidence="19">The sequence shown here is derived from an EMBL/GenBank/DDBJ whole genome shotgun (WGS) entry which is preliminary data.</text>
</comment>
<dbReference type="InterPro" id="IPR018303">
    <property type="entry name" value="ATPase_P-typ_P_site"/>
</dbReference>
<dbReference type="SFLD" id="SFLDS00003">
    <property type="entry name" value="Haloacid_Dehalogenase"/>
    <property type="match status" value="1"/>
</dbReference>
<dbReference type="Gene3D" id="3.30.70.100">
    <property type="match status" value="1"/>
</dbReference>
<keyword evidence="11" id="KW-1278">Translocase</keyword>
<dbReference type="PANTHER" id="PTHR43520:SF8">
    <property type="entry name" value="P-TYPE CU(+) TRANSPORTER"/>
    <property type="match status" value="1"/>
</dbReference>
<comment type="subcellular location">
    <subcellularLocation>
        <location evidence="17">Cell membrane</location>
    </subcellularLocation>
    <subcellularLocation>
        <location evidence="1">Endomembrane system</location>
        <topology evidence="1">Multi-pass membrane protein</topology>
    </subcellularLocation>
</comment>
<dbReference type="Pfam" id="PF00702">
    <property type="entry name" value="Hydrolase"/>
    <property type="match status" value="1"/>
</dbReference>
<feature type="transmembrane region" description="Helical" evidence="17">
    <location>
        <begin position="160"/>
        <end position="182"/>
    </location>
</feature>
<evidence type="ECO:0000313" key="20">
    <source>
        <dbReference type="Proteomes" id="UP001519287"/>
    </source>
</evidence>
<dbReference type="Gene3D" id="2.70.150.10">
    <property type="entry name" value="Calcium-transporting ATPase, cytoplasmic transduction domain A"/>
    <property type="match status" value="1"/>
</dbReference>
<evidence type="ECO:0000256" key="6">
    <source>
        <dbReference type="ARBA" id="ARBA00022692"/>
    </source>
</evidence>
<dbReference type="CDD" id="cd00371">
    <property type="entry name" value="HMA"/>
    <property type="match status" value="1"/>
</dbReference>
<dbReference type="RefSeq" id="WP_209970541.1">
    <property type="nucleotide sequence ID" value="NZ_JAGGLB010000003.1"/>
</dbReference>
<keyword evidence="4" id="KW-0813">Transport</keyword>